<dbReference type="GO" id="GO:0003697">
    <property type="term" value="F:single-stranded DNA binding"/>
    <property type="evidence" value="ECO:0007669"/>
    <property type="project" value="InterPro"/>
</dbReference>
<evidence type="ECO:0000259" key="1">
    <source>
        <dbReference type="Pfam" id="PF08401"/>
    </source>
</evidence>
<feature type="domain" description="N-terminal" evidence="1">
    <location>
        <begin position="11"/>
        <end position="132"/>
    </location>
</feature>
<feature type="domain" description="Polyvalent protein metallopeptidase" evidence="2">
    <location>
        <begin position="171"/>
        <end position="289"/>
    </location>
</feature>
<name>A0AA49GRQ7_9BACT</name>
<gene>
    <name evidence="3" type="ORF">K4G66_08235</name>
</gene>
<dbReference type="InterPro" id="IPR017113">
    <property type="entry name" value="Antirestriction_ArdC"/>
</dbReference>
<reference evidence="3" key="1">
    <citation type="journal article" date="2023" name="Comput. Struct. Biotechnol. J.">
        <title>Discovery of a novel marine Bacteroidetes with a rich repertoire of carbohydrate-active enzymes.</title>
        <authorList>
            <person name="Chen B."/>
            <person name="Liu G."/>
            <person name="Chen Q."/>
            <person name="Wang H."/>
            <person name="Liu L."/>
            <person name="Tang K."/>
        </authorList>
    </citation>
    <scope>NUCLEOTIDE SEQUENCE</scope>
    <source>
        <strain evidence="3">TK19036</strain>
    </source>
</reference>
<sequence>MKKTHKSQSRQDAYQLVTDIIIHKLEQGVIPWKKSWSSQGPAANYLTKKAYRGINALLLNSPGAVYPYFLTFRQAQKLGGMIRKGAQSLPVVYWQWYYTHKETGRKLTEEEAKALPSSEVERSAFLRYYRVFNIQDTEGIDLTFPATHTFSLENDKLMQGFQPLHSMPHSVAVKTQSNSPYYHPRHDYINMPAMTAFPSMEAYFQVLYHELIHATGHSKRLNRSGVSEPQPFGSWTYSQEELIAEMGASFLSNLMGMQNEEELNDAASYIQGWLKVLKNDKRFVIEAAQKAQRATDYIMGYQEGAP</sequence>
<dbReference type="Pfam" id="PF08401">
    <property type="entry name" value="ArdcN"/>
    <property type="match status" value="1"/>
</dbReference>
<accession>A0AA49GRQ7</accession>
<proteinExistence type="predicted"/>
<evidence type="ECO:0000259" key="2">
    <source>
        <dbReference type="Pfam" id="PF18818"/>
    </source>
</evidence>
<dbReference type="InterPro" id="IPR041459">
    <property type="entry name" value="MPTase-PolyVal"/>
</dbReference>
<dbReference type="PIRSF" id="PIRSF037112">
    <property type="entry name" value="Antirestriction_ArdC"/>
    <property type="match status" value="1"/>
</dbReference>
<organism evidence="3">
    <name type="scientific">Roseihalotalea indica</name>
    <dbReference type="NCBI Taxonomy" id="2867963"/>
    <lineage>
        <taxon>Bacteria</taxon>
        <taxon>Pseudomonadati</taxon>
        <taxon>Bacteroidota</taxon>
        <taxon>Cytophagia</taxon>
        <taxon>Cytophagales</taxon>
        <taxon>Catalimonadaceae</taxon>
        <taxon>Roseihalotalea</taxon>
    </lineage>
</organism>
<dbReference type="EMBL" id="CP120682">
    <property type="protein sequence ID" value="WKN38689.1"/>
    <property type="molecule type" value="Genomic_DNA"/>
</dbReference>
<evidence type="ECO:0000313" key="3">
    <source>
        <dbReference type="EMBL" id="WKN38689.1"/>
    </source>
</evidence>
<dbReference type="Pfam" id="PF18818">
    <property type="entry name" value="MPTase-PolyVal"/>
    <property type="match status" value="1"/>
</dbReference>
<dbReference type="AlphaFoldDB" id="A0AA49GRQ7"/>
<protein>
    <submittedName>
        <fullName evidence="3">Zincin-like metallopeptidase domain-containing protein</fullName>
    </submittedName>
</protein>
<reference evidence="3" key="2">
    <citation type="journal article" date="2024" name="Antonie Van Leeuwenhoek">
        <title>Roseihalotalea indica gen. nov., sp. nov., a halophilic Bacteroidetes from mesopelagic Southwest Indian Ocean with higher carbohydrate metabolic potential.</title>
        <authorList>
            <person name="Chen B."/>
            <person name="Zhang M."/>
            <person name="Lin D."/>
            <person name="Ye J."/>
            <person name="Tang K."/>
        </authorList>
    </citation>
    <scope>NUCLEOTIDE SEQUENCE</scope>
    <source>
        <strain evidence="3">TK19036</strain>
    </source>
</reference>
<dbReference type="InterPro" id="IPR013610">
    <property type="entry name" value="ArdC_N"/>
</dbReference>